<dbReference type="Proteomes" id="UP000201169">
    <property type="component" value="Chromosome"/>
</dbReference>
<protein>
    <recommendedName>
        <fullName evidence="3">PIN domain-containing protein</fullName>
    </recommendedName>
</protein>
<evidence type="ECO:0008006" key="3">
    <source>
        <dbReference type="Google" id="ProtNLM"/>
    </source>
</evidence>
<sequence>MKKQNVIYIDTEVFFTMLRSNSLDEIAYKHLEKLTSADCLQIKIPKTQHTHLHKLRTDSLSNKNLISQETLRLINYFLDKRIFSFVDDKDSDEVFWQKVLEDLQEGANVSIISDDTRTYSLIKSQLKSVDLALQKRFFIINSKEIKEWLEKV</sequence>
<accession>A0A222MZJ9</accession>
<reference evidence="1 2" key="1">
    <citation type="submission" date="2017-07" db="EMBL/GenBank/DDBJ databases">
        <title>Analysis of two Campylobacter avium genomes and identification of a novel hippuricase gene.</title>
        <authorList>
            <person name="Miller W.G."/>
            <person name="Chapman M.H."/>
            <person name="Yee E."/>
            <person name="Revez J."/>
            <person name="Bono J.L."/>
            <person name="Rossi M."/>
        </authorList>
    </citation>
    <scope>NUCLEOTIDE SEQUENCE [LARGE SCALE GENOMIC DNA]</scope>
    <source>
        <strain evidence="1 2">LMG 24591</strain>
    </source>
</reference>
<evidence type="ECO:0000313" key="2">
    <source>
        <dbReference type="Proteomes" id="UP000201169"/>
    </source>
</evidence>
<dbReference type="RefSeq" id="WP_094324435.1">
    <property type="nucleotide sequence ID" value="NZ_CP022347.1"/>
</dbReference>
<gene>
    <name evidence="1" type="ORF">CAV_1708</name>
</gene>
<name>A0A222MZJ9_9BACT</name>
<organism evidence="1 2">
    <name type="scientific">Campylobacter avium LMG 24591</name>
    <dbReference type="NCBI Taxonomy" id="522484"/>
    <lineage>
        <taxon>Bacteria</taxon>
        <taxon>Pseudomonadati</taxon>
        <taxon>Campylobacterota</taxon>
        <taxon>Epsilonproteobacteria</taxon>
        <taxon>Campylobacterales</taxon>
        <taxon>Campylobacteraceae</taxon>
        <taxon>Campylobacter</taxon>
    </lineage>
</organism>
<proteinExistence type="predicted"/>
<dbReference type="KEGG" id="cavi:CAV_1708"/>
<dbReference type="EMBL" id="CP022347">
    <property type="protein sequence ID" value="ASQ31299.1"/>
    <property type="molecule type" value="Genomic_DNA"/>
</dbReference>
<keyword evidence="2" id="KW-1185">Reference proteome</keyword>
<evidence type="ECO:0000313" key="1">
    <source>
        <dbReference type="EMBL" id="ASQ31299.1"/>
    </source>
</evidence>
<dbReference type="AlphaFoldDB" id="A0A222MZJ9"/>